<feature type="compositionally biased region" description="Basic and acidic residues" evidence="1">
    <location>
        <begin position="581"/>
        <end position="621"/>
    </location>
</feature>
<feature type="region of interest" description="Disordered" evidence="1">
    <location>
        <begin position="575"/>
        <end position="643"/>
    </location>
</feature>
<feature type="region of interest" description="Disordered" evidence="1">
    <location>
        <begin position="309"/>
        <end position="332"/>
    </location>
</feature>
<dbReference type="EMBL" id="BMAT01013026">
    <property type="protein sequence ID" value="GFS04254.1"/>
    <property type="molecule type" value="Genomic_DNA"/>
</dbReference>
<feature type="compositionally biased region" description="Low complexity" evidence="1">
    <location>
        <begin position="983"/>
        <end position="993"/>
    </location>
</feature>
<feature type="compositionally biased region" description="Polar residues" evidence="1">
    <location>
        <begin position="1182"/>
        <end position="1193"/>
    </location>
</feature>
<name>A0AAV4I521_9GAST</name>
<keyword evidence="4" id="KW-1185">Reference proteome</keyword>
<dbReference type="Proteomes" id="UP000762676">
    <property type="component" value="Unassembled WGS sequence"/>
</dbReference>
<feature type="compositionally biased region" description="Basic and acidic residues" evidence="1">
    <location>
        <begin position="629"/>
        <end position="643"/>
    </location>
</feature>
<dbReference type="PANTHER" id="PTHR23210:SF26">
    <property type="entry name" value="ACTIVATING TRANSCRIPTION FACTOR 7-INTERACTING PROTEIN 1"/>
    <property type="match status" value="1"/>
</dbReference>
<feature type="region of interest" description="Disordered" evidence="1">
    <location>
        <begin position="225"/>
        <end position="285"/>
    </location>
</feature>
<dbReference type="Pfam" id="PF16794">
    <property type="entry name" value="fn3_4"/>
    <property type="match status" value="1"/>
</dbReference>
<feature type="compositionally biased region" description="Basic and acidic residues" evidence="1">
    <location>
        <begin position="693"/>
        <end position="711"/>
    </location>
</feature>
<feature type="compositionally biased region" description="Polar residues" evidence="1">
    <location>
        <begin position="225"/>
        <end position="251"/>
    </location>
</feature>
<feature type="region of interest" description="Disordered" evidence="1">
    <location>
        <begin position="965"/>
        <end position="1110"/>
    </location>
</feature>
<gene>
    <name evidence="3" type="ORF">ElyMa_006491400</name>
</gene>
<sequence length="1369" mass="148050">MELETAAAVVNGQGDCSAKILSECNSEEVASILENIANIVDDTPDIPSTNFSHDKCNQNNISKDALPLKSVWSEANQSHGKDENSSKQHNSDIEMIDTAANGLSSQGLLSSASGTSALEESMDLSLQLSKESTETSCHTSSSMELEGTDCLSTNTKLATPSEQDVLNALDSAGTSPLTEEQTKPDPRIPPVKPVSSSFVAQTSDTLKTVIGDCSSLNSEIVTNQNTSCESSQAKDSFSFTTTSEISKQTNGVPEEAKGELDPALPKVNPNSSAKSSSESNLKAEAQSLANLEPESINGVCSDTHISNQTNVPSSSCSVVTLPTTSPPNTQNDPFKSTLHLSNSMQLTPAVSIPSNIQQQVGDKNPTNETNSLEVSVSDESEIEKTESPLQMEVQERIETATNVSDVTDDDPSKTESPLQMEELERIKTPAKVSDITNDDPSKTESPLQMEVGERLETAAKVSDVTEDDPSKTESPLQMEVQERTETAENVSDVTGDDPSKTESMLQMEDQEKREVAANVSEVKDGGTTLKYSYENMNGTESNKDDSVILEDACNIQILESSSIAKTDDFIEGEQVVSEVQFGEKIDTPKVSRSTEADKVQNSSDSKKSYVEPRENIPKDSVGDSTSCVNKKEIIDSSQQKEKEDQVILMDKQTVEKIDGESTVMQARPSECLDAESDVKEHYVVSEDKTNPAILIDKESGQKTNDGLEKLPCENTVTTTEETKIEEPKLEDKILLEDKSKGIDETMNTSKAEHTLQSDNKLPDHEKKPDINSHSIEASSDNVKKRSFSIEGTSGVEPKRQKLDDAVKEDVLETTPSDAMEVIDSDDDIILADDLSPKAQIINKEPTKSSKDEVSKGSTEESKEIKTDDLKPDKDFPHSKIQNLPPINLSSQVLQAFISARIKAFIKKQKQQQIDKLNQKISVMQSSTSLWKETAKHLERSVKEVTVLNQGVEKRRAHVNACKKLSSRTVGTQVNDDKVKSALSSVQPPSQSQSRGVEAVSTNSSLMPSALLNPPTPQQPLPPRQWTYQQYARPPPGRSQVPPMQPSAPVGASRFTRPSAPSSVRPPPPSEVVNLIDLTDDDEVSKKSPQPHPPAANALRHPSPLTSRNNVTSIAGAGKTAKASSNGFIPLTKSHPHLTANAQHHSSVAGPHTQSVTNTATLGHSQVPNSHLVQLPNHPLAPGNTQGHPSNVGFSSNAAGLSSVSSKQAQEASNAKPNWATKHSLPPSLFIQQQRHPAPLPSATEAVIKANGRALRLPPKPTLKISRVSQGIVLSWNMPSLVGVEVITSYQLFAYQETDSAPRTSLWKKVGDVRALPLPMACTLTQFLEGNKYHFAVRAVDKYNRTGAFSDPSSIFLGVGSTNTKISLRG</sequence>
<feature type="compositionally biased region" description="Basic and acidic residues" evidence="1">
    <location>
        <begin position="844"/>
        <end position="877"/>
    </location>
</feature>
<feature type="compositionally biased region" description="Pro residues" evidence="1">
    <location>
        <begin position="1013"/>
        <end position="1022"/>
    </location>
</feature>
<comment type="caution">
    <text evidence="3">The sequence shown here is derived from an EMBL/GenBank/DDBJ whole genome shotgun (WGS) entry which is preliminary data.</text>
</comment>
<dbReference type="SUPFAM" id="SSF49265">
    <property type="entry name" value="Fibronectin type III"/>
    <property type="match status" value="1"/>
</dbReference>
<evidence type="ECO:0000313" key="3">
    <source>
        <dbReference type="EMBL" id="GFS04254.1"/>
    </source>
</evidence>
<dbReference type="InterPro" id="IPR013783">
    <property type="entry name" value="Ig-like_fold"/>
</dbReference>
<feature type="compositionally biased region" description="Polar residues" evidence="1">
    <location>
        <begin position="1206"/>
        <end position="1215"/>
    </location>
</feature>
<proteinExistence type="predicted"/>
<dbReference type="InterPro" id="IPR003961">
    <property type="entry name" value="FN3_dom"/>
</dbReference>
<dbReference type="CDD" id="cd00063">
    <property type="entry name" value="FN3"/>
    <property type="match status" value="1"/>
</dbReference>
<evidence type="ECO:0000313" key="4">
    <source>
        <dbReference type="Proteomes" id="UP000762676"/>
    </source>
</evidence>
<feature type="compositionally biased region" description="Low complexity" evidence="1">
    <location>
        <begin position="1194"/>
        <end position="1205"/>
    </location>
</feature>
<dbReference type="PROSITE" id="PS50853">
    <property type="entry name" value="FN3"/>
    <property type="match status" value="1"/>
</dbReference>
<dbReference type="SMART" id="SM00060">
    <property type="entry name" value="FN3"/>
    <property type="match status" value="1"/>
</dbReference>
<feature type="compositionally biased region" description="Polar residues" evidence="1">
    <location>
        <begin position="357"/>
        <end position="374"/>
    </location>
</feature>
<feature type="region of interest" description="Disordered" evidence="1">
    <location>
        <begin position="357"/>
        <end position="517"/>
    </location>
</feature>
<dbReference type="InterPro" id="IPR026085">
    <property type="entry name" value="ATF7-int"/>
</dbReference>
<dbReference type="InterPro" id="IPR056565">
    <property type="entry name" value="Fn3_ATF7IP"/>
</dbReference>
<evidence type="ECO:0000256" key="1">
    <source>
        <dbReference type="SAM" id="MobiDB-lite"/>
    </source>
</evidence>
<feature type="region of interest" description="Disordered" evidence="1">
    <location>
        <begin position="173"/>
        <end position="199"/>
    </location>
</feature>
<dbReference type="PANTHER" id="PTHR23210">
    <property type="entry name" value="ACTIVATING TRANSCRIPTION FACTOR 7 INTERACTING PROTEIN"/>
    <property type="match status" value="1"/>
</dbReference>
<feature type="compositionally biased region" description="Polar residues" evidence="1">
    <location>
        <begin position="771"/>
        <end position="780"/>
    </location>
</feature>
<protein>
    <submittedName>
        <fullName evidence="3">Activating transcription factor 7-interacting protein 1</fullName>
    </submittedName>
</protein>
<dbReference type="GO" id="GO:0005667">
    <property type="term" value="C:transcription regulator complex"/>
    <property type="evidence" value="ECO:0007669"/>
    <property type="project" value="TreeGrafter"/>
</dbReference>
<dbReference type="GO" id="GO:0006355">
    <property type="term" value="P:regulation of DNA-templated transcription"/>
    <property type="evidence" value="ECO:0007669"/>
    <property type="project" value="TreeGrafter"/>
</dbReference>
<organism evidence="3 4">
    <name type="scientific">Elysia marginata</name>
    <dbReference type="NCBI Taxonomy" id="1093978"/>
    <lineage>
        <taxon>Eukaryota</taxon>
        <taxon>Metazoa</taxon>
        <taxon>Spiralia</taxon>
        <taxon>Lophotrochozoa</taxon>
        <taxon>Mollusca</taxon>
        <taxon>Gastropoda</taxon>
        <taxon>Heterobranchia</taxon>
        <taxon>Euthyneura</taxon>
        <taxon>Panpulmonata</taxon>
        <taxon>Sacoglossa</taxon>
        <taxon>Placobranchoidea</taxon>
        <taxon>Plakobranchidae</taxon>
        <taxon>Elysia</taxon>
    </lineage>
</organism>
<evidence type="ECO:0000259" key="2">
    <source>
        <dbReference type="PROSITE" id="PS50853"/>
    </source>
</evidence>
<reference evidence="3 4" key="1">
    <citation type="journal article" date="2021" name="Elife">
        <title>Chloroplast acquisition without the gene transfer in kleptoplastic sea slugs, Plakobranchus ocellatus.</title>
        <authorList>
            <person name="Maeda T."/>
            <person name="Takahashi S."/>
            <person name="Yoshida T."/>
            <person name="Shimamura S."/>
            <person name="Takaki Y."/>
            <person name="Nagai Y."/>
            <person name="Toyoda A."/>
            <person name="Suzuki Y."/>
            <person name="Arimoto A."/>
            <person name="Ishii H."/>
            <person name="Satoh N."/>
            <person name="Nishiyama T."/>
            <person name="Hasebe M."/>
            <person name="Maruyama T."/>
            <person name="Minagawa J."/>
            <person name="Obokata J."/>
            <person name="Shigenobu S."/>
        </authorList>
    </citation>
    <scope>NUCLEOTIDE SEQUENCE [LARGE SCALE GENOMIC DNA]</scope>
</reference>
<dbReference type="GO" id="GO:0005634">
    <property type="term" value="C:nucleus"/>
    <property type="evidence" value="ECO:0007669"/>
    <property type="project" value="TreeGrafter"/>
</dbReference>
<feature type="region of interest" description="Disordered" evidence="1">
    <location>
        <begin position="1168"/>
        <end position="1222"/>
    </location>
</feature>
<feature type="region of interest" description="Disordered" evidence="1">
    <location>
        <begin position="693"/>
        <end position="883"/>
    </location>
</feature>
<accession>A0AAV4I521</accession>
<dbReference type="InterPro" id="IPR036116">
    <property type="entry name" value="FN3_sf"/>
</dbReference>
<feature type="compositionally biased region" description="Low complexity" evidence="1">
    <location>
        <begin position="270"/>
        <end position="284"/>
    </location>
</feature>
<feature type="compositionally biased region" description="Acidic residues" evidence="1">
    <location>
        <begin position="820"/>
        <end position="830"/>
    </location>
</feature>
<dbReference type="GO" id="GO:0003712">
    <property type="term" value="F:transcription coregulator activity"/>
    <property type="evidence" value="ECO:0007669"/>
    <property type="project" value="TreeGrafter"/>
</dbReference>
<feature type="compositionally biased region" description="Basic and acidic residues" evidence="1">
    <location>
        <begin position="720"/>
        <end position="743"/>
    </location>
</feature>
<dbReference type="Gene3D" id="2.60.40.10">
    <property type="entry name" value="Immunoglobulins"/>
    <property type="match status" value="1"/>
</dbReference>
<feature type="compositionally biased region" description="Basic and acidic residues" evidence="1">
    <location>
        <begin position="796"/>
        <end position="810"/>
    </location>
</feature>
<feature type="domain" description="Fibronectin type-III" evidence="2">
    <location>
        <begin position="1256"/>
        <end position="1361"/>
    </location>
</feature>
<feature type="compositionally biased region" description="Basic and acidic residues" evidence="1">
    <location>
        <begin position="750"/>
        <end position="770"/>
    </location>
</feature>